<organism evidence="9 10">
    <name type="scientific">Heterodera trifolii</name>
    <dbReference type="NCBI Taxonomy" id="157864"/>
    <lineage>
        <taxon>Eukaryota</taxon>
        <taxon>Metazoa</taxon>
        <taxon>Ecdysozoa</taxon>
        <taxon>Nematoda</taxon>
        <taxon>Chromadorea</taxon>
        <taxon>Rhabditida</taxon>
        <taxon>Tylenchina</taxon>
        <taxon>Tylenchomorpha</taxon>
        <taxon>Tylenchoidea</taxon>
        <taxon>Heteroderidae</taxon>
        <taxon>Heteroderinae</taxon>
        <taxon>Heterodera</taxon>
    </lineage>
</organism>
<dbReference type="Proteomes" id="UP001620626">
    <property type="component" value="Unassembled WGS sequence"/>
</dbReference>
<keyword evidence="10" id="KW-1185">Reference proteome</keyword>
<evidence type="ECO:0000256" key="1">
    <source>
        <dbReference type="ARBA" id="ARBA00004123"/>
    </source>
</evidence>
<protein>
    <recommendedName>
        <fullName evidence="8">BZIP domain-containing protein</fullName>
    </recommendedName>
</protein>
<dbReference type="SMART" id="SM00338">
    <property type="entry name" value="BRLZ"/>
    <property type="match status" value="1"/>
</dbReference>
<feature type="compositionally biased region" description="Low complexity" evidence="7">
    <location>
        <begin position="103"/>
        <end position="116"/>
    </location>
</feature>
<keyword evidence="5" id="KW-0539">Nucleus</keyword>
<dbReference type="Pfam" id="PF00170">
    <property type="entry name" value="bZIP_1"/>
    <property type="match status" value="1"/>
</dbReference>
<dbReference type="GO" id="GO:0005634">
    <property type="term" value="C:nucleus"/>
    <property type="evidence" value="ECO:0007669"/>
    <property type="project" value="UniProtKB-SubCell"/>
</dbReference>
<feature type="domain" description="BZIP" evidence="8">
    <location>
        <begin position="459"/>
        <end position="522"/>
    </location>
</feature>
<evidence type="ECO:0000256" key="7">
    <source>
        <dbReference type="SAM" id="MobiDB-lite"/>
    </source>
</evidence>
<evidence type="ECO:0000256" key="3">
    <source>
        <dbReference type="ARBA" id="ARBA00023125"/>
    </source>
</evidence>
<evidence type="ECO:0000256" key="4">
    <source>
        <dbReference type="ARBA" id="ARBA00023163"/>
    </source>
</evidence>
<evidence type="ECO:0000313" key="9">
    <source>
        <dbReference type="EMBL" id="KAL3114971.1"/>
    </source>
</evidence>
<gene>
    <name evidence="9" type="ORF">niasHT_011407</name>
</gene>
<feature type="compositionally biased region" description="Basic and acidic residues" evidence="7">
    <location>
        <begin position="120"/>
        <end position="129"/>
    </location>
</feature>
<evidence type="ECO:0000259" key="8">
    <source>
        <dbReference type="PROSITE" id="PS50217"/>
    </source>
</evidence>
<comment type="subcellular location">
    <subcellularLocation>
        <location evidence="1">Nucleus</location>
    </subcellularLocation>
</comment>
<dbReference type="PANTHER" id="PTHR46004:SF3">
    <property type="entry name" value="CYCLIC AMP RESPONSE ELEMENT-BINDING PROTEIN A"/>
    <property type="match status" value="1"/>
</dbReference>
<dbReference type="EMBL" id="JBICBT010000406">
    <property type="protein sequence ID" value="KAL3114971.1"/>
    <property type="molecule type" value="Genomic_DNA"/>
</dbReference>
<feature type="coiled-coil region" evidence="6">
    <location>
        <begin position="453"/>
        <end position="525"/>
    </location>
</feature>
<sequence>MEAPAGSVLGPPFLSSSNGGLFSSHGAMFGQHPHNTVITHGKENAVSYGVTTVAPGDILCSSGRRSIAVADSKRSSTSPTTESDASTPAAVHSQNYVEENAHQQQQQQQIQQQQQQHLDGLNRTDKGPMDDDCWAEMNAMGGTGAAVPTTVVRDAFLGGGFVPHTSAASPPSTTLNTSEFYETNSSATNPILEDAFLSMNPSSLLDVRCGPFTTTAPSVDAAPLHHFRDAGSVGISPCSSSTQISSISSSDDSTIHSLQQQQLFHSHYAFQQHPSSSTAFASGIFHPSFYPLGHSLATVQQPHDDIGLNNGLITFDKLEGHGHLQLHPQQLEGMAHHAGQDEADKETRDVKPPLFIMPEMDPKQQNHGEQQQHQLFADEMEESSADFVGALSPPPPPLTPPSKTRSKMHDLALKYRLITSQNVRGHGSINLSAEEKRTLIQEGFPIPTKLPLLREEEEALKIVRRKIKNKLSAQESRRKRKEYMDMLEKRVHAYFADNTQLRQKVRQLEAQNRFLATQLQRVQQQNGEGTEQQQQH</sequence>
<reference evidence="9 10" key="1">
    <citation type="submission" date="2024-10" db="EMBL/GenBank/DDBJ databases">
        <authorList>
            <person name="Kim D."/>
        </authorList>
    </citation>
    <scope>NUCLEOTIDE SEQUENCE [LARGE SCALE GENOMIC DNA]</scope>
    <source>
        <strain evidence="9">BH-2024</strain>
    </source>
</reference>
<keyword evidence="3" id="KW-0238">DNA-binding</keyword>
<evidence type="ECO:0000313" key="10">
    <source>
        <dbReference type="Proteomes" id="UP001620626"/>
    </source>
</evidence>
<keyword evidence="4" id="KW-0804">Transcription</keyword>
<dbReference type="PROSITE" id="PS00036">
    <property type="entry name" value="BZIP_BASIC"/>
    <property type="match status" value="1"/>
</dbReference>
<evidence type="ECO:0000256" key="6">
    <source>
        <dbReference type="SAM" id="Coils"/>
    </source>
</evidence>
<dbReference type="GO" id="GO:0003677">
    <property type="term" value="F:DNA binding"/>
    <property type="evidence" value="ECO:0007669"/>
    <property type="project" value="UniProtKB-KW"/>
</dbReference>
<keyword evidence="2" id="KW-0805">Transcription regulation</keyword>
<feature type="compositionally biased region" description="Polar residues" evidence="7">
    <location>
        <begin position="75"/>
        <end position="97"/>
    </location>
</feature>
<proteinExistence type="predicted"/>
<dbReference type="SUPFAM" id="SSF57959">
    <property type="entry name" value="Leucine zipper domain"/>
    <property type="match status" value="1"/>
</dbReference>
<comment type="caution">
    <text evidence="9">The sequence shown here is derived from an EMBL/GenBank/DDBJ whole genome shotgun (WGS) entry which is preliminary data.</text>
</comment>
<dbReference type="PANTHER" id="PTHR46004">
    <property type="entry name" value="CYCLIC AMP RESPONSE ELEMENT-BINDING PROTEIN A"/>
    <property type="match status" value="1"/>
</dbReference>
<name>A0ABD2LIP6_9BILA</name>
<accession>A0ABD2LIP6</accession>
<dbReference type="PROSITE" id="PS50217">
    <property type="entry name" value="BZIP"/>
    <property type="match status" value="1"/>
</dbReference>
<feature type="region of interest" description="Disordered" evidence="7">
    <location>
        <begin position="69"/>
        <end position="135"/>
    </location>
</feature>
<dbReference type="CDD" id="cd14689">
    <property type="entry name" value="bZIP_CREB3"/>
    <property type="match status" value="1"/>
</dbReference>
<evidence type="ECO:0000256" key="5">
    <source>
        <dbReference type="ARBA" id="ARBA00023242"/>
    </source>
</evidence>
<dbReference type="InterPro" id="IPR046347">
    <property type="entry name" value="bZIP_sf"/>
</dbReference>
<dbReference type="Gene3D" id="1.20.5.170">
    <property type="match status" value="1"/>
</dbReference>
<dbReference type="AlphaFoldDB" id="A0ABD2LIP6"/>
<evidence type="ECO:0000256" key="2">
    <source>
        <dbReference type="ARBA" id="ARBA00023015"/>
    </source>
</evidence>
<dbReference type="InterPro" id="IPR004827">
    <property type="entry name" value="bZIP"/>
</dbReference>
<keyword evidence="6" id="KW-0175">Coiled coil</keyword>